<evidence type="ECO:0000313" key="2">
    <source>
        <dbReference type="EMBL" id="PSR98432.1"/>
    </source>
</evidence>
<dbReference type="Proteomes" id="UP000241394">
    <property type="component" value="Chromosome LG22"/>
</dbReference>
<sequence>MPSTVTPVLTLKEYVQCAVSKSLIPSFINKAMYDLGKMVVFYFILCLLLANVITTTCIKKNLASIICN</sequence>
<gene>
    <name evidence="2" type="ORF">CEY00_Acc25039</name>
</gene>
<dbReference type="InParanoid" id="A0A2R6PY11"/>
<protein>
    <submittedName>
        <fullName evidence="2">Cysteine-rich PDZ-binding protein</fullName>
    </submittedName>
</protein>
<feature type="transmembrane region" description="Helical" evidence="1">
    <location>
        <begin position="39"/>
        <end position="58"/>
    </location>
</feature>
<evidence type="ECO:0000256" key="1">
    <source>
        <dbReference type="SAM" id="Phobius"/>
    </source>
</evidence>
<keyword evidence="3" id="KW-1185">Reference proteome</keyword>
<organism evidence="2 3">
    <name type="scientific">Actinidia chinensis var. chinensis</name>
    <name type="common">Chinese soft-hair kiwi</name>
    <dbReference type="NCBI Taxonomy" id="1590841"/>
    <lineage>
        <taxon>Eukaryota</taxon>
        <taxon>Viridiplantae</taxon>
        <taxon>Streptophyta</taxon>
        <taxon>Embryophyta</taxon>
        <taxon>Tracheophyta</taxon>
        <taxon>Spermatophyta</taxon>
        <taxon>Magnoliopsida</taxon>
        <taxon>eudicotyledons</taxon>
        <taxon>Gunneridae</taxon>
        <taxon>Pentapetalae</taxon>
        <taxon>asterids</taxon>
        <taxon>Ericales</taxon>
        <taxon>Actinidiaceae</taxon>
        <taxon>Actinidia</taxon>
    </lineage>
</organism>
<reference evidence="3" key="2">
    <citation type="journal article" date="2018" name="BMC Genomics">
        <title>A manually annotated Actinidia chinensis var. chinensis (kiwifruit) genome highlights the challenges associated with draft genomes and gene prediction in plants.</title>
        <authorList>
            <person name="Pilkington S.M."/>
            <person name="Crowhurst R."/>
            <person name="Hilario E."/>
            <person name="Nardozza S."/>
            <person name="Fraser L."/>
            <person name="Peng Y."/>
            <person name="Gunaseelan K."/>
            <person name="Simpson R."/>
            <person name="Tahir J."/>
            <person name="Deroles S.C."/>
            <person name="Templeton K."/>
            <person name="Luo Z."/>
            <person name="Davy M."/>
            <person name="Cheng C."/>
            <person name="McNeilage M."/>
            <person name="Scaglione D."/>
            <person name="Liu Y."/>
            <person name="Zhang Q."/>
            <person name="Datson P."/>
            <person name="De Silva N."/>
            <person name="Gardiner S.E."/>
            <person name="Bassett H."/>
            <person name="Chagne D."/>
            <person name="McCallum J."/>
            <person name="Dzierzon H."/>
            <person name="Deng C."/>
            <person name="Wang Y.Y."/>
            <person name="Barron L."/>
            <person name="Manako K."/>
            <person name="Bowen J."/>
            <person name="Foster T.M."/>
            <person name="Erridge Z.A."/>
            <person name="Tiffin H."/>
            <person name="Waite C.N."/>
            <person name="Davies K.M."/>
            <person name="Grierson E.P."/>
            <person name="Laing W.A."/>
            <person name="Kirk R."/>
            <person name="Chen X."/>
            <person name="Wood M."/>
            <person name="Montefiori M."/>
            <person name="Brummell D.A."/>
            <person name="Schwinn K.E."/>
            <person name="Catanach A."/>
            <person name="Fullerton C."/>
            <person name="Li D."/>
            <person name="Meiyalaghan S."/>
            <person name="Nieuwenhuizen N."/>
            <person name="Read N."/>
            <person name="Prakash R."/>
            <person name="Hunter D."/>
            <person name="Zhang H."/>
            <person name="McKenzie M."/>
            <person name="Knabel M."/>
            <person name="Harris A."/>
            <person name="Allan A.C."/>
            <person name="Gleave A."/>
            <person name="Chen A."/>
            <person name="Janssen B.J."/>
            <person name="Plunkett B."/>
            <person name="Ampomah-Dwamena C."/>
            <person name="Voogd C."/>
            <person name="Leif D."/>
            <person name="Lafferty D."/>
            <person name="Souleyre E.J.F."/>
            <person name="Varkonyi-Gasic E."/>
            <person name="Gambi F."/>
            <person name="Hanley J."/>
            <person name="Yao J.L."/>
            <person name="Cheung J."/>
            <person name="David K.M."/>
            <person name="Warren B."/>
            <person name="Marsh K."/>
            <person name="Snowden K.C."/>
            <person name="Lin-Wang K."/>
            <person name="Brian L."/>
            <person name="Martinez-Sanchez M."/>
            <person name="Wang M."/>
            <person name="Ileperuma N."/>
            <person name="Macnee N."/>
            <person name="Campin R."/>
            <person name="McAtee P."/>
            <person name="Drummond R.S.M."/>
            <person name="Espley R.V."/>
            <person name="Ireland H.S."/>
            <person name="Wu R."/>
            <person name="Atkinson R.G."/>
            <person name="Karunairetnam S."/>
            <person name="Bulley S."/>
            <person name="Chunkath S."/>
            <person name="Hanley Z."/>
            <person name="Storey R."/>
            <person name="Thrimawithana A.H."/>
            <person name="Thomson S."/>
            <person name="David C."/>
            <person name="Testolin R."/>
            <person name="Huang H."/>
            <person name="Hellens R.P."/>
            <person name="Schaffer R.J."/>
        </authorList>
    </citation>
    <scope>NUCLEOTIDE SEQUENCE [LARGE SCALE GENOMIC DNA]</scope>
    <source>
        <strain evidence="3">cv. Red5</strain>
    </source>
</reference>
<accession>A0A2R6PY11</accession>
<keyword evidence="1" id="KW-0812">Transmembrane</keyword>
<keyword evidence="1" id="KW-0472">Membrane</keyword>
<dbReference type="OrthoDB" id="147332at2759"/>
<reference evidence="2 3" key="1">
    <citation type="submission" date="2017-07" db="EMBL/GenBank/DDBJ databases">
        <title>An improved, manually edited Actinidia chinensis var. chinensis (kiwifruit) genome highlights the challenges associated with draft genomes and gene prediction in plants.</title>
        <authorList>
            <person name="Pilkington S."/>
            <person name="Crowhurst R."/>
            <person name="Hilario E."/>
            <person name="Nardozza S."/>
            <person name="Fraser L."/>
            <person name="Peng Y."/>
            <person name="Gunaseelan K."/>
            <person name="Simpson R."/>
            <person name="Tahir J."/>
            <person name="Deroles S."/>
            <person name="Templeton K."/>
            <person name="Luo Z."/>
            <person name="Davy M."/>
            <person name="Cheng C."/>
            <person name="Mcneilage M."/>
            <person name="Scaglione D."/>
            <person name="Liu Y."/>
            <person name="Zhang Q."/>
            <person name="Datson P."/>
            <person name="De Silva N."/>
            <person name="Gardiner S."/>
            <person name="Bassett H."/>
            <person name="Chagne D."/>
            <person name="Mccallum J."/>
            <person name="Dzierzon H."/>
            <person name="Deng C."/>
            <person name="Wang Y.-Y."/>
            <person name="Barron N."/>
            <person name="Manako K."/>
            <person name="Bowen J."/>
            <person name="Foster T."/>
            <person name="Erridge Z."/>
            <person name="Tiffin H."/>
            <person name="Waite C."/>
            <person name="Davies K."/>
            <person name="Grierson E."/>
            <person name="Laing W."/>
            <person name="Kirk R."/>
            <person name="Chen X."/>
            <person name="Wood M."/>
            <person name="Montefiori M."/>
            <person name="Brummell D."/>
            <person name="Schwinn K."/>
            <person name="Catanach A."/>
            <person name="Fullerton C."/>
            <person name="Li D."/>
            <person name="Meiyalaghan S."/>
            <person name="Nieuwenhuizen N."/>
            <person name="Read N."/>
            <person name="Prakash R."/>
            <person name="Hunter D."/>
            <person name="Zhang H."/>
            <person name="Mckenzie M."/>
            <person name="Knabel M."/>
            <person name="Harris A."/>
            <person name="Allan A."/>
            <person name="Chen A."/>
            <person name="Janssen B."/>
            <person name="Plunkett B."/>
            <person name="Dwamena C."/>
            <person name="Voogd C."/>
            <person name="Leif D."/>
            <person name="Lafferty D."/>
            <person name="Souleyre E."/>
            <person name="Varkonyi-Gasic E."/>
            <person name="Gambi F."/>
            <person name="Hanley J."/>
            <person name="Yao J.-L."/>
            <person name="Cheung J."/>
            <person name="David K."/>
            <person name="Warren B."/>
            <person name="Marsh K."/>
            <person name="Snowden K."/>
            <person name="Lin-Wang K."/>
            <person name="Brian L."/>
            <person name="Martinez-Sanchez M."/>
            <person name="Wang M."/>
            <person name="Ileperuma N."/>
            <person name="Macnee N."/>
            <person name="Campin R."/>
            <person name="Mcatee P."/>
            <person name="Drummond R."/>
            <person name="Espley R."/>
            <person name="Ireland H."/>
            <person name="Wu R."/>
            <person name="Atkinson R."/>
            <person name="Karunairetnam S."/>
            <person name="Bulley S."/>
            <person name="Chunkath S."/>
            <person name="Hanley Z."/>
            <person name="Storey R."/>
            <person name="Thrimawithana A."/>
            <person name="Thomson S."/>
            <person name="David C."/>
            <person name="Testolin R."/>
        </authorList>
    </citation>
    <scope>NUCLEOTIDE SEQUENCE [LARGE SCALE GENOMIC DNA]</scope>
    <source>
        <strain evidence="3">cv. Red5</strain>
        <tissue evidence="2">Young leaf</tissue>
    </source>
</reference>
<proteinExistence type="predicted"/>
<name>A0A2R6PY11_ACTCC</name>
<dbReference type="AlphaFoldDB" id="A0A2R6PY11"/>
<dbReference type="EMBL" id="NKQK01000022">
    <property type="protein sequence ID" value="PSR98432.1"/>
    <property type="molecule type" value="Genomic_DNA"/>
</dbReference>
<comment type="caution">
    <text evidence="2">The sequence shown here is derived from an EMBL/GenBank/DDBJ whole genome shotgun (WGS) entry which is preliminary data.</text>
</comment>
<dbReference type="Gramene" id="PSR98432">
    <property type="protein sequence ID" value="PSR98432"/>
    <property type="gene ID" value="CEY00_Acc25039"/>
</dbReference>
<keyword evidence="1" id="KW-1133">Transmembrane helix</keyword>
<evidence type="ECO:0000313" key="3">
    <source>
        <dbReference type="Proteomes" id="UP000241394"/>
    </source>
</evidence>